<sequence>MQAETFDVPFISLVIPTRNRPDLVEYCLACIARQTFTRFEVILSDNGTNKLCDEQFQPYRTDPRFRYVRPETPFNMCRHWQFAVSFARGDYITVLSEKFMLRPDALLILFNLTQRKPADLYSWQFERYEVSDNDLLNGHYHPLMKPVAVSEYSTRGELQRRLDFATPTFYRPLRHKTSYGKLYSGCVKRIVLEQAMQHFGNIFQPYSPDYTSMVALLNESETAVDVGQSLMLVVFASGISTGEATKVSLNVTKNYCLEYADDIPDFTQRTLFPGAWVGHNSFIAYDYYVMQQKARYGPIRDLTINRANLLSWLITDLAEVTDWAEYDEQGFKVAISRYLAQYSAQQQTEILQRADALSQVAPCLREIYHSGLVKLDTMPWPMPAKLLAQTHWQHGKAPARKNVLAKDGGILAAVDYCYHYNQLSCKLLGITPQSDTND</sequence>
<dbReference type="InterPro" id="IPR029044">
    <property type="entry name" value="Nucleotide-diphossugar_trans"/>
</dbReference>
<name>I1DWL8_9GAMM</name>
<evidence type="ECO:0000313" key="2">
    <source>
        <dbReference type="EMBL" id="GAB58446.1"/>
    </source>
</evidence>
<evidence type="ECO:0000259" key="1">
    <source>
        <dbReference type="Pfam" id="PF00535"/>
    </source>
</evidence>
<feature type="domain" description="Glycosyltransferase 2-like" evidence="1">
    <location>
        <begin position="12"/>
        <end position="134"/>
    </location>
</feature>
<dbReference type="Proteomes" id="UP000004374">
    <property type="component" value="Unassembled WGS sequence"/>
</dbReference>
<dbReference type="InterPro" id="IPR050834">
    <property type="entry name" value="Glycosyltransf_2"/>
</dbReference>
<dbReference type="EMBL" id="BAFK01000006">
    <property type="protein sequence ID" value="GAB58446.1"/>
    <property type="molecule type" value="Genomic_DNA"/>
</dbReference>
<keyword evidence="3" id="KW-1185">Reference proteome</keyword>
<gene>
    <name evidence="2" type="ORF">RNAN_1418</name>
</gene>
<dbReference type="InterPro" id="IPR001173">
    <property type="entry name" value="Glyco_trans_2-like"/>
</dbReference>
<dbReference type="AlphaFoldDB" id="I1DWL8"/>
<evidence type="ECO:0000313" key="3">
    <source>
        <dbReference type="Proteomes" id="UP000004374"/>
    </source>
</evidence>
<proteinExistence type="predicted"/>
<dbReference type="Gene3D" id="3.90.550.10">
    <property type="entry name" value="Spore Coat Polysaccharide Biosynthesis Protein SpsA, Chain A"/>
    <property type="match status" value="1"/>
</dbReference>
<reference evidence="2 3" key="1">
    <citation type="journal article" date="2012" name="J. Bacteriol.">
        <title>Genome Sequence of the Protease-Producing Bacterium Rheinheimera nanhaiensis E407-8T, Isolated from Deep-Sea Sediment of the South China Sea.</title>
        <authorList>
            <person name="Zhang X.-Y."/>
            <person name="Zhang Y.-J."/>
            <person name="Qin Q.-L."/>
            <person name="Xie B.-B."/>
            <person name="Chen X.-L."/>
            <person name="Zhou B.-C."/>
            <person name="Zhang Y.-Z."/>
        </authorList>
    </citation>
    <scope>NUCLEOTIDE SEQUENCE [LARGE SCALE GENOMIC DNA]</scope>
    <source>
        <strain evidence="2 3">E407-8</strain>
    </source>
</reference>
<dbReference type="CDD" id="cd00761">
    <property type="entry name" value="Glyco_tranf_GTA_type"/>
    <property type="match status" value="1"/>
</dbReference>
<dbReference type="PANTHER" id="PTHR43685">
    <property type="entry name" value="GLYCOSYLTRANSFERASE"/>
    <property type="match status" value="1"/>
</dbReference>
<dbReference type="STRING" id="562729.RNAN_1418"/>
<comment type="caution">
    <text evidence="2">The sequence shown here is derived from an EMBL/GenBank/DDBJ whole genome shotgun (WGS) entry which is preliminary data.</text>
</comment>
<protein>
    <recommendedName>
        <fullName evidence="1">Glycosyltransferase 2-like domain-containing protein</fullName>
    </recommendedName>
</protein>
<dbReference type="OrthoDB" id="9802649at2"/>
<dbReference type="RefSeq" id="WP_008220132.1">
    <property type="nucleotide sequence ID" value="NZ_BAFK01000006.1"/>
</dbReference>
<dbReference type="SUPFAM" id="SSF53448">
    <property type="entry name" value="Nucleotide-diphospho-sugar transferases"/>
    <property type="match status" value="1"/>
</dbReference>
<dbReference type="Pfam" id="PF00535">
    <property type="entry name" value="Glycos_transf_2"/>
    <property type="match status" value="1"/>
</dbReference>
<organism evidence="2 3">
    <name type="scientific">Rheinheimera nanhaiensis E407-8</name>
    <dbReference type="NCBI Taxonomy" id="562729"/>
    <lineage>
        <taxon>Bacteria</taxon>
        <taxon>Pseudomonadati</taxon>
        <taxon>Pseudomonadota</taxon>
        <taxon>Gammaproteobacteria</taxon>
        <taxon>Chromatiales</taxon>
        <taxon>Chromatiaceae</taxon>
        <taxon>Rheinheimera</taxon>
    </lineage>
</organism>
<accession>I1DWL8</accession>
<dbReference type="PANTHER" id="PTHR43685:SF2">
    <property type="entry name" value="GLYCOSYLTRANSFERASE 2-LIKE DOMAIN-CONTAINING PROTEIN"/>
    <property type="match status" value="1"/>
</dbReference>